<keyword evidence="4" id="KW-1185">Reference proteome</keyword>
<reference evidence="3 4" key="1">
    <citation type="submission" date="2018-06" db="EMBL/GenBank/DDBJ databases">
        <title>Genomic Encyclopedia of Type Strains, Phase IV (KMG-IV): sequencing the most valuable type-strain genomes for metagenomic binning, comparative biology and taxonomic classification.</title>
        <authorList>
            <person name="Goeker M."/>
        </authorList>
    </citation>
    <scope>NUCLEOTIDE SEQUENCE [LARGE SCALE GENOMIC DNA]</scope>
    <source>
        <strain evidence="3 4">DSM 22112</strain>
    </source>
</reference>
<dbReference type="InterPro" id="IPR006016">
    <property type="entry name" value="UspA"/>
</dbReference>
<dbReference type="EMBL" id="QNRX01000010">
    <property type="protein sequence ID" value="RBP63378.1"/>
    <property type="molecule type" value="Genomic_DNA"/>
</dbReference>
<proteinExistence type="inferred from homology"/>
<comment type="caution">
    <text evidence="3">The sequence shown here is derived from an EMBL/GenBank/DDBJ whole genome shotgun (WGS) entry which is preliminary data.</text>
</comment>
<evidence type="ECO:0000313" key="3">
    <source>
        <dbReference type="EMBL" id="RBP63378.1"/>
    </source>
</evidence>
<dbReference type="PANTHER" id="PTHR46268">
    <property type="entry name" value="STRESS RESPONSE PROTEIN NHAX"/>
    <property type="match status" value="1"/>
</dbReference>
<protein>
    <submittedName>
        <fullName evidence="3">Nucleotide-binding universal stress UspA family protein</fullName>
    </submittedName>
</protein>
<sequence length="140" mass="15542">MKNIAIPIDGSEGSKKAMAKAKEFARVFNSNITLLNVREIPVQEGYYNKIEDYLAFVNEMSEKVLNEGKEFFSDLECNINTVSIEGNAARSIVKYVENNDIDLVIIGSEGLNADGIKRVLIGSVANKVLHRLNKPLLIVK</sequence>
<dbReference type="InterPro" id="IPR014729">
    <property type="entry name" value="Rossmann-like_a/b/a_fold"/>
</dbReference>
<dbReference type="RefSeq" id="WP_113920886.1">
    <property type="nucleotide sequence ID" value="NZ_QNRX01000010.1"/>
</dbReference>
<evidence type="ECO:0000313" key="4">
    <source>
        <dbReference type="Proteomes" id="UP000253490"/>
    </source>
</evidence>
<name>A0A366I6G9_9FIRM</name>
<gene>
    <name evidence="3" type="ORF">DES36_110122</name>
</gene>
<dbReference type="Gene3D" id="3.40.50.620">
    <property type="entry name" value="HUPs"/>
    <property type="match status" value="1"/>
</dbReference>
<dbReference type="PANTHER" id="PTHR46268:SF6">
    <property type="entry name" value="UNIVERSAL STRESS PROTEIN UP12"/>
    <property type="match status" value="1"/>
</dbReference>
<dbReference type="PRINTS" id="PR01438">
    <property type="entry name" value="UNVRSLSTRESS"/>
</dbReference>
<evidence type="ECO:0000256" key="1">
    <source>
        <dbReference type="ARBA" id="ARBA00008791"/>
    </source>
</evidence>
<comment type="similarity">
    <text evidence="1">Belongs to the universal stress protein A family.</text>
</comment>
<accession>A0A366I6G9</accession>
<evidence type="ECO:0000259" key="2">
    <source>
        <dbReference type="Pfam" id="PF00582"/>
    </source>
</evidence>
<dbReference type="InterPro" id="IPR006015">
    <property type="entry name" value="Universal_stress_UspA"/>
</dbReference>
<feature type="domain" description="UspA" evidence="2">
    <location>
        <begin position="1"/>
        <end position="140"/>
    </location>
</feature>
<dbReference type="SUPFAM" id="SSF52402">
    <property type="entry name" value="Adenine nucleotide alpha hydrolases-like"/>
    <property type="match status" value="1"/>
</dbReference>
<dbReference type="AlphaFoldDB" id="A0A366I6G9"/>
<dbReference type="Pfam" id="PF00582">
    <property type="entry name" value="Usp"/>
    <property type="match status" value="1"/>
</dbReference>
<dbReference type="OrthoDB" id="9794782at2"/>
<dbReference type="Proteomes" id="UP000253490">
    <property type="component" value="Unassembled WGS sequence"/>
</dbReference>
<dbReference type="CDD" id="cd00293">
    <property type="entry name" value="USP-like"/>
    <property type="match status" value="1"/>
</dbReference>
<organism evidence="3 4">
    <name type="scientific">Alkalibaculum bacchi</name>
    <dbReference type="NCBI Taxonomy" id="645887"/>
    <lineage>
        <taxon>Bacteria</taxon>
        <taxon>Bacillati</taxon>
        <taxon>Bacillota</taxon>
        <taxon>Clostridia</taxon>
        <taxon>Eubacteriales</taxon>
        <taxon>Eubacteriaceae</taxon>
        <taxon>Alkalibaculum</taxon>
    </lineage>
</organism>